<evidence type="ECO:0000256" key="1">
    <source>
        <dbReference type="ARBA" id="ARBA00010476"/>
    </source>
</evidence>
<gene>
    <name evidence="6" type="ORF">PgNI_09007</name>
</gene>
<proteinExistence type="inferred from homology"/>
<dbReference type="NCBIfam" id="TIGR00714">
    <property type="entry name" value="hscB"/>
    <property type="match status" value="1"/>
</dbReference>
<feature type="compositionally biased region" description="Low complexity" evidence="3">
    <location>
        <begin position="170"/>
        <end position="188"/>
    </location>
</feature>
<dbReference type="RefSeq" id="XP_030979200.1">
    <property type="nucleotide sequence ID" value="XM_031128997.1"/>
</dbReference>
<comment type="similarity">
    <text evidence="1">Belongs to the HscB family.</text>
</comment>
<dbReference type="OrthoDB" id="448954at2759"/>
<evidence type="ECO:0000313" key="6">
    <source>
        <dbReference type="RefSeq" id="XP_030979200.1"/>
    </source>
</evidence>
<evidence type="ECO:0000256" key="3">
    <source>
        <dbReference type="SAM" id="MobiDB-lite"/>
    </source>
</evidence>
<organism evidence="5 6">
    <name type="scientific">Pyricularia grisea</name>
    <name type="common">Crabgrass-specific blast fungus</name>
    <name type="synonym">Magnaporthe grisea</name>
    <dbReference type="NCBI Taxonomy" id="148305"/>
    <lineage>
        <taxon>Eukaryota</taxon>
        <taxon>Fungi</taxon>
        <taxon>Dikarya</taxon>
        <taxon>Ascomycota</taxon>
        <taxon>Pezizomycotina</taxon>
        <taxon>Sordariomycetes</taxon>
        <taxon>Sordariomycetidae</taxon>
        <taxon>Magnaporthales</taxon>
        <taxon>Pyriculariaceae</taxon>
        <taxon>Pyricularia</taxon>
    </lineage>
</organism>
<dbReference type="InterPro" id="IPR009073">
    <property type="entry name" value="HscB_oligo_C"/>
</dbReference>
<dbReference type="GO" id="GO:0044571">
    <property type="term" value="P:[2Fe-2S] cluster assembly"/>
    <property type="evidence" value="ECO:0007669"/>
    <property type="project" value="InterPro"/>
</dbReference>
<dbReference type="InterPro" id="IPR004640">
    <property type="entry name" value="HscB"/>
</dbReference>
<feature type="domain" description="Co-chaperone HscB C-terminal oligomerisation" evidence="4">
    <location>
        <begin position="239"/>
        <end position="310"/>
    </location>
</feature>
<name>A0A6P8AWD0_PYRGI</name>
<keyword evidence="5" id="KW-1185">Reference proteome</keyword>
<dbReference type="Gene3D" id="1.20.1280.20">
    <property type="entry name" value="HscB, C-terminal domain"/>
    <property type="match status" value="1"/>
</dbReference>
<accession>A0A6P8AWD0</accession>
<protein>
    <recommendedName>
        <fullName evidence="4">Co-chaperone HscB C-terminal oligomerisation domain-containing protein</fullName>
    </recommendedName>
</protein>
<feature type="region of interest" description="Disordered" evidence="3">
    <location>
        <begin position="155"/>
        <end position="193"/>
    </location>
</feature>
<evidence type="ECO:0000313" key="5">
    <source>
        <dbReference type="Proteomes" id="UP000515153"/>
    </source>
</evidence>
<dbReference type="Pfam" id="PF07743">
    <property type="entry name" value="HSCB_C"/>
    <property type="match status" value="1"/>
</dbReference>
<keyword evidence="2" id="KW-0143">Chaperone</keyword>
<dbReference type="InterPro" id="IPR036869">
    <property type="entry name" value="J_dom_sf"/>
</dbReference>
<dbReference type="GO" id="GO:0001671">
    <property type="term" value="F:ATPase activator activity"/>
    <property type="evidence" value="ECO:0007669"/>
    <property type="project" value="InterPro"/>
</dbReference>
<feature type="compositionally biased region" description="Low complexity" evidence="3">
    <location>
        <begin position="48"/>
        <end position="59"/>
    </location>
</feature>
<reference evidence="5 6" key="1">
    <citation type="journal article" date="2019" name="Mol. Biol. Evol.">
        <title>Blast fungal genomes show frequent chromosomal changes, gene gains and losses, and effector gene turnover.</title>
        <authorList>
            <person name="Gomez Luciano L.B."/>
            <person name="Jason Tsai I."/>
            <person name="Chuma I."/>
            <person name="Tosa Y."/>
            <person name="Chen Y.H."/>
            <person name="Li J.Y."/>
            <person name="Li M.Y."/>
            <person name="Jade Lu M.Y."/>
            <person name="Nakayashiki H."/>
            <person name="Li W.H."/>
        </authorList>
    </citation>
    <scope>NUCLEOTIDE SEQUENCE [LARGE SCALE GENOMIC DNA]</scope>
    <source>
        <strain evidence="5 6">NI907</strain>
    </source>
</reference>
<feature type="region of interest" description="Disordered" evidence="3">
    <location>
        <begin position="81"/>
        <end position="134"/>
    </location>
</feature>
<dbReference type="Proteomes" id="UP000515153">
    <property type="component" value="Chromosome V"/>
</dbReference>
<dbReference type="SUPFAM" id="SSF46565">
    <property type="entry name" value="Chaperone J-domain"/>
    <property type="match status" value="1"/>
</dbReference>
<reference evidence="6" key="2">
    <citation type="submission" date="2019-10" db="EMBL/GenBank/DDBJ databases">
        <authorList>
            <consortium name="NCBI Genome Project"/>
        </authorList>
    </citation>
    <scope>NUCLEOTIDE SEQUENCE</scope>
    <source>
        <strain evidence="6">NI907</strain>
    </source>
</reference>
<dbReference type="GO" id="GO:0051087">
    <property type="term" value="F:protein-folding chaperone binding"/>
    <property type="evidence" value="ECO:0007669"/>
    <property type="project" value="InterPro"/>
</dbReference>
<evidence type="ECO:0000259" key="4">
    <source>
        <dbReference type="Pfam" id="PF07743"/>
    </source>
</evidence>
<dbReference type="GO" id="GO:0051259">
    <property type="term" value="P:protein complex oligomerization"/>
    <property type="evidence" value="ECO:0007669"/>
    <property type="project" value="InterPro"/>
</dbReference>
<dbReference type="SUPFAM" id="SSF47144">
    <property type="entry name" value="HSC20 (HSCB), C-terminal oligomerisation domain"/>
    <property type="match status" value="1"/>
</dbReference>
<reference evidence="6" key="3">
    <citation type="submission" date="2025-08" db="UniProtKB">
        <authorList>
            <consortium name="RefSeq"/>
        </authorList>
    </citation>
    <scope>IDENTIFICATION</scope>
    <source>
        <strain evidence="6">NI907</strain>
    </source>
</reference>
<dbReference type="Gene3D" id="1.10.287.110">
    <property type="entry name" value="DnaJ domain"/>
    <property type="match status" value="1"/>
</dbReference>
<sequence>MQKTLIAAQRRPHQLVQLCAACTRVASGASTMTTARCYATQSSRRHQTSSPAASASPRRTTIRACRSSSGTIPRCFSNTAAAASAAAPERTETSGPATDKDTNQKQAPRPGEPDYYALFPQTLPSGPPPAGPFAIDTRALRREYLQLQAAVHPDFHHAAGGSSSNTTETDASAADDNGSSSSSNSAHSPARRRAEAASSYINAAYKTLSSPLLRAQYLLDRQHGLDLAGDEAASLAAPDPELLGEVMMAREEVEEAEVEADLEGPRRENEERISECEEGLGRAFAEGRVDEAVALTVRLKYWLNVRETIDNWEPGRPAVLQH</sequence>
<evidence type="ECO:0000256" key="2">
    <source>
        <dbReference type="ARBA" id="ARBA00023186"/>
    </source>
</evidence>
<dbReference type="GeneID" id="41963905"/>
<dbReference type="PANTHER" id="PTHR14021">
    <property type="entry name" value="IRON-SULFUR CLUSTER CO-CHAPERONE PROTEIN HSCB"/>
    <property type="match status" value="1"/>
</dbReference>
<feature type="region of interest" description="Disordered" evidence="3">
    <location>
        <begin position="40"/>
        <end position="67"/>
    </location>
</feature>
<dbReference type="KEGG" id="pgri:PgNI_09007"/>
<dbReference type="AlphaFoldDB" id="A0A6P8AWD0"/>
<dbReference type="InterPro" id="IPR036386">
    <property type="entry name" value="HscB_C_sf"/>
</dbReference>
<dbReference type="PANTHER" id="PTHR14021:SF15">
    <property type="entry name" value="IRON-SULFUR CLUSTER CO-CHAPERONE PROTEIN HSCB"/>
    <property type="match status" value="1"/>
</dbReference>
<dbReference type="GO" id="GO:0005739">
    <property type="term" value="C:mitochondrion"/>
    <property type="evidence" value="ECO:0007669"/>
    <property type="project" value="TreeGrafter"/>
</dbReference>